<reference evidence="3 4" key="1">
    <citation type="submission" date="2016-10" db="EMBL/GenBank/DDBJ databases">
        <authorList>
            <person name="de Groot N.N."/>
        </authorList>
    </citation>
    <scope>NUCLEOTIDE SEQUENCE [LARGE SCALE GENOMIC DNA]</scope>
    <source>
        <strain evidence="3 4">DSM 29619</strain>
    </source>
</reference>
<keyword evidence="2" id="KW-0472">Membrane</keyword>
<dbReference type="EMBL" id="FOLX01000001">
    <property type="protein sequence ID" value="SFC87023.1"/>
    <property type="molecule type" value="Genomic_DNA"/>
</dbReference>
<proteinExistence type="predicted"/>
<dbReference type="Proteomes" id="UP000231644">
    <property type="component" value="Unassembled WGS sequence"/>
</dbReference>
<protein>
    <submittedName>
        <fullName evidence="3">Predicted 5' DNA nuclease, flap endonuclease-1-like, helix-3-turn-helix (H3TH) domain</fullName>
    </submittedName>
</protein>
<keyword evidence="3" id="KW-0255">Endonuclease</keyword>
<keyword evidence="2" id="KW-0812">Transmembrane</keyword>
<feature type="compositionally biased region" description="Low complexity" evidence="1">
    <location>
        <begin position="112"/>
        <end position="125"/>
    </location>
</feature>
<keyword evidence="2" id="KW-1133">Transmembrane helix</keyword>
<keyword evidence="3" id="KW-0378">Hydrolase</keyword>
<keyword evidence="3" id="KW-0540">Nuclease</keyword>
<dbReference type="Gene3D" id="1.10.150.20">
    <property type="entry name" value="5' to 3' exonuclease, C-terminal subdomain"/>
    <property type="match status" value="1"/>
</dbReference>
<name>A0A1I1MWS1_9RHOB</name>
<dbReference type="GO" id="GO:0004519">
    <property type="term" value="F:endonuclease activity"/>
    <property type="evidence" value="ECO:0007669"/>
    <property type="project" value="UniProtKB-KW"/>
</dbReference>
<evidence type="ECO:0000256" key="2">
    <source>
        <dbReference type="SAM" id="Phobius"/>
    </source>
</evidence>
<gene>
    <name evidence="3" type="ORF">SAMN05421762_2514</name>
</gene>
<feature type="compositionally biased region" description="Basic and acidic residues" evidence="1">
    <location>
        <begin position="134"/>
        <end position="155"/>
    </location>
</feature>
<feature type="region of interest" description="Disordered" evidence="1">
    <location>
        <begin position="58"/>
        <end position="155"/>
    </location>
</feature>
<sequence>MGLTCKTICWIIGVIAGLAAFAMMTPGMSAFLALVLAVIVAGIVGYALVTFVCNDAAEPEGTSMTPPATTPLTPTPTPMAPSPAAAPVAPVPPAPVEAPGEASDAPAEDTKAPAAEVTAPLAAPAEDTTPPKAADSEGTRPEGLEQARDGGADDLTKIKGVGPKLQGMLNEMGYFHFDQIAAWGPSDVAWVDQNLKGFKGRVSRDAWVDQARTLASGQETEFSSRASKGRAQ</sequence>
<evidence type="ECO:0000313" key="4">
    <source>
        <dbReference type="Proteomes" id="UP000231644"/>
    </source>
</evidence>
<feature type="transmembrane region" description="Helical" evidence="2">
    <location>
        <begin position="30"/>
        <end position="53"/>
    </location>
</feature>
<evidence type="ECO:0000313" key="3">
    <source>
        <dbReference type="EMBL" id="SFC87023.1"/>
    </source>
</evidence>
<dbReference type="OrthoDB" id="9807941at2"/>
<organism evidence="3 4">
    <name type="scientific">Pseudooceanicola nitratireducens</name>
    <dbReference type="NCBI Taxonomy" id="517719"/>
    <lineage>
        <taxon>Bacteria</taxon>
        <taxon>Pseudomonadati</taxon>
        <taxon>Pseudomonadota</taxon>
        <taxon>Alphaproteobacteria</taxon>
        <taxon>Rhodobacterales</taxon>
        <taxon>Paracoccaceae</taxon>
        <taxon>Pseudooceanicola</taxon>
    </lineage>
</organism>
<keyword evidence="4" id="KW-1185">Reference proteome</keyword>
<evidence type="ECO:0000256" key="1">
    <source>
        <dbReference type="SAM" id="MobiDB-lite"/>
    </source>
</evidence>
<feature type="transmembrane region" description="Helical" evidence="2">
    <location>
        <begin position="7"/>
        <end position="24"/>
    </location>
</feature>
<dbReference type="STRING" id="517719.SAMN05421762_2514"/>
<dbReference type="AlphaFoldDB" id="A0A1I1MWS1"/>
<accession>A0A1I1MWS1</accession>